<dbReference type="Pfam" id="PF02321">
    <property type="entry name" value="OEP"/>
    <property type="match status" value="2"/>
</dbReference>
<name>A0A3N1M9J3_9PROT</name>
<dbReference type="PANTHER" id="PTHR30026">
    <property type="entry name" value="OUTER MEMBRANE PROTEIN TOLC"/>
    <property type="match status" value="1"/>
</dbReference>
<feature type="coiled-coil region" evidence="8">
    <location>
        <begin position="158"/>
        <end position="209"/>
    </location>
</feature>
<evidence type="ECO:0000256" key="3">
    <source>
        <dbReference type="ARBA" id="ARBA00022448"/>
    </source>
</evidence>
<keyword evidence="5" id="KW-0812">Transmembrane</keyword>
<dbReference type="GO" id="GO:0015562">
    <property type="term" value="F:efflux transmembrane transporter activity"/>
    <property type="evidence" value="ECO:0007669"/>
    <property type="project" value="InterPro"/>
</dbReference>
<dbReference type="AlphaFoldDB" id="A0A3N1M9J3"/>
<evidence type="ECO:0000256" key="6">
    <source>
        <dbReference type="ARBA" id="ARBA00023136"/>
    </source>
</evidence>
<dbReference type="InterPro" id="IPR003423">
    <property type="entry name" value="OMP_efflux"/>
</dbReference>
<dbReference type="OrthoDB" id="9789368at2"/>
<comment type="similarity">
    <text evidence="2">Belongs to the outer membrane factor (OMF) (TC 1.B.17) family.</text>
</comment>
<dbReference type="NCBIfam" id="TIGR01844">
    <property type="entry name" value="type_I_sec_TolC"/>
    <property type="match status" value="1"/>
</dbReference>
<comment type="subcellular location">
    <subcellularLocation>
        <location evidence="1">Cell outer membrane</location>
    </subcellularLocation>
</comment>
<protein>
    <submittedName>
        <fullName evidence="9">Outer membrane protein</fullName>
    </submittedName>
</protein>
<keyword evidence="7" id="KW-0998">Cell outer membrane</keyword>
<dbReference type="Proteomes" id="UP000278222">
    <property type="component" value="Unassembled WGS sequence"/>
</dbReference>
<evidence type="ECO:0000256" key="1">
    <source>
        <dbReference type="ARBA" id="ARBA00004442"/>
    </source>
</evidence>
<dbReference type="GO" id="GO:0009279">
    <property type="term" value="C:cell outer membrane"/>
    <property type="evidence" value="ECO:0007669"/>
    <property type="project" value="UniProtKB-SubCell"/>
</dbReference>
<evidence type="ECO:0000256" key="7">
    <source>
        <dbReference type="ARBA" id="ARBA00023237"/>
    </source>
</evidence>
<comment type="caution">
    <text evidence="9">The sequence shown here is derived from an EMBL/GenBank/DDBJ whole genome shotgun (WGS) entry which is preliminary data.</text>
</comment>
<evidence type="ECO:0000256" key="2">
    <source>
        <dbReference type="ARBA" id="ARBA00007613"/>
    </source>
</evidence>
<dbReference type="Gene3D" id="1.20.1600.10">
    <property type="entry name" value="Outer membrane efflux proteins (OEP)"/>
    <property type="match status" value="1"/>
</dbReference>
<dbReference type="SUPFAM" id="SSF56954">
    <property type="entry name" value="Outer membrane efflux proteins (OEP)"/>
    <property type="match status" value="1"/>
</dbReference>
<sequence length="460" mass="50824">MATRRTVKRAVGATWLAVLVAGVLPAAGVAQTLEEVMVSTYNTNPQLLAERARLRSFDEQVPQSMAGWRPTVQASASYGFSHERTEVPTLKRTERLNPFSSTLQVSQPLYRGGRTVANTERAVFQIQSQRAQVFVIEQQVLLGSVQAYMNLYRGLAVVQLNANNIEVLKRQLEAAQDRFRVGEVTRTDVAQAESRLARAVADKRQADGNVEVARATFERVSGLVPIDITFPKRVPKTPPTREEAKRMAEQNNPQIVAARFSELGARANVRSITGELLPTVSLDATGTYNDESQNANTKIRQGTIAARVSVPLYEGGSTYARVREAKQTAGQRRIEIETNRRSVVELASSRWDTLQSARAQIEALRENIRAAQIALDGVQQEAAVGSRTVLDILDAEQELFNARVNLVSSQRDELVGVYDLTSATGRLTARLLGLPVEIYDMDAYYESVKDKWIGLGDPLD</sequence>
<dbReference type="PANTHER" id="PTHR30026:SF22">
    <property type="entry name" value="OUTER MEMBRANE EFFLUX PROTEIN"/>
    <property type="match status" value="1"/>
</dbReference>
<gene>
    <name evidence="9" type="ORF">EDC65_1690</name>
</gene>
<proteinExistence type="inferred from homology"/>
<dbReference type="GO" id="GO:0015288">
    <property type="term" value="F:porin activity"/>
    <property type="evidence" value="ECO:0007669"/>
    <property type="project" value="TreeGrafter"/>
</dbReference>
<evidence type="ECO:0000256" key="8">
    <source>
        <dbReference type="SAM" id="Coils"/>
    </source>
</evidence>
<organism evidence="9 10">
    <name type="scientific">Stella humosa</name>
    <dbReference type="NCBI Taxonomy" id="94"/>
    <lineage>
        <taxon>Bacteria</taxon>
        <taxon>Pseudomonadati</taxon>
        <taxon>Pseudomonadota</taxon>
        <taxon>Alphaproteobacteria</taxon>
        <taxon>Rhodospirillales</taxon>
        <taxon>Stellaceae</taxon>
        <taxon>Stella</taxon>
    </lineage>
</organism>
<dbReference type="InterPro" id="IPR010130">
    <property type="entry name" value="T1SS_OMP_TolC"/>
</dbReference>
<dbReference type="InterPro" id="IPR051906">
    <property type="entry name" value="TolC-like"/>
</dbReference>
<dbReference type="EMBL" id="RJKX01000013">
    <property type="protein sequence ID" value="ROP99898.1"/>
    <property type="molecule type" value="Genomic_DNA"/>
</dbReference>
<evidence type="ECO:0000256" key="5">
    <source>
        <dbReference type="ARBA" id="ARBA00022692"/>
    </source>
</evidence>
<evidence type="ECO:0000256" key="4">
    <source>
        <dbReference type="ARBA" id="ARBA00022452"/>
    </source>
</evidence>
<keyword evidence="6" id="KW-0472">Membrane</keyword>
<dbReference type="GO" id="GO:1990281">
    <property type="term" value="C:efflux pump complex"/>
    <property type="evidence" value="ECO:0007669"/>
    <property type="project" value="TreeGrafter"/>
</dbReference>
<reference evidence="9 10" key="1">
    <citation type="submission" date="2018-11" db="EMBL/GenBank/DDBJ databases">
        <title>Genomic Encyclopedia of Type Strains, Phase IV (KMG-IV): sequencing the most valuable type-strain genomes for metagenomic binning, comparative biology and taxonomic classification.</title>
        <authorList>
            <person name="Goeker M."/>
        </authorList>
    </citation>
    <scope>NUCLEOTIDE SEQUENCE [LARGE SCALE GENOMIC DNA]</scope>
    <source>
        <strain evidence="9 10">DSM 5900</strain>
    </source>
</reference>
<feature type="coiled-coil region" evidence="8">
    <location>
        <begin position="354"/>
        <end position="381"/>
    </location>
</feature>
<keyword evidence="4" id="KW-1134">Transmembrane beta strand</keyword>
<accession>A0A3N1M9J3</accession>
<keyword evidence="10" id="KW-1185">Reference proteome</keyword>
<keyword evidence="3" id="KW-0813">Transport</keyword>
<dbReference type="RefSeq" id="WP_123689240.1">
    <property type="nucleotide sequence ID" value="NZ_AP019700.1"/>
</dbReference>
<keyword evidence="8" id="KW-0175">Coiled coil</keyword>
<evidence type="ECO:0000313" key="10">
    <source>
        <dbReference type="Proteomes" id="UP000278222"/>
    </source>
</evidence>
<evidence type="ECO:0000313" key="9">
    <source>
        <dbReference type="EMBL" id="ROP99898.1"/>
    </source>
</evidence>